<name>A0A225DPE9_9BACT</name>
<comment type="caution">
    <text evidence="1">The sequence shown here is derived from an EMBL/GenBank/DDBJ whole genome shotgun (WGS) entry which is preliminary data.</text>
</comment>
<reference evidence="2" key="1">
    <citation type="submission" date="2017-06" db="EMBL/GenBank/DDBJ databases">
        <title>Genome analysis of Fimbriiglobus ruber SP5, the first member of the order Planctomycetales with confirmed chitinolytic capability.</title>
        <authorList>
            <person name="Ravin N.V."/>
            <person name="Rakitin A.L."/>
            <person name="Ivanova A.A."/>
            <person name="Beletsky A.V."/>
            <person name="Kulichevskaya I.S."/>
            <person name="Mardanov A.V."/>
            <person name="Dedysh S.N."/>
        </authorList>
    </citation>
    <scope>NUCLEOTIDE SEQUENCE [LARGE SCALE GENOMIC DNA]</scope>
    <source>
        <strain evidence="2">SP5</strain>
    </source>
</reference>
<accession>A0A225DPE9</accession>
<dbReference type="Proteomes" id="UP000214646">
    <property type="component" value="Unassembled WGS sequence"/>
</dbReference>
<protein>
    <submittedName>
        <fullName evidence="1">Uncharacterized protein</fullName>
    </submittedName>
</protein>
<organism evidence="1 2">
    <name type="scientific">Fimbriiglobus ruber</name>
    <dbReference type="NCBI Taxonomy" id="1908690"/>
    <lineage>
        <taxon>Bacteria</taxon>
        <taxon>Pseudomonadati</taxon>
        <taxon>Planctomycetota</taxon>
        <taxon>Planctomycetia</taxon>
        <taxon>Gemmatales</taxon>
        <taxon>Gemmataceae</taxon>
        <taxon>Fimbriiglobus</taxon>
    </lineage>
</organism>
<sequence>MTTSDNHKDMTKEQYRYLRISMIDIDTIDYEDKNLLQR</sequence>
<evidence type="ECO:0000313" key="2">
    <source>
        <dbReference type="Proteomes" id="UP000214646"/>
    </source>
</evidence>
<proteinExistence type="predicted"/>
<evidence type="ECO:0000313" key="1">
    <source>
        <dbReference type="EMBL" id="OWK43350.1"/>
    </source>
</evidence>
<keyword evidence="2" id="KW-1185">Reference proteome</keyword>
<dbReference type="EMBL" id="NIDE01000004">
    <property type="protein sequence ID" value="OWK43350.1"/>
    <property type="molecule type" value="Genomic_DNA"/>
</dbReference>
<dbReference type="AlphaFoldDB" id="A0A225DPE9"/>
<gene>
    <name evidence="1" type="ORF">FRUB_02949</name>
</gene>